<name>A0A225W4Z7_9STRA</name>
<reference evidence="3" key="1">
    <citation type="submission" date="2017-03" db="EMBL/GenBank/DDBJ databases">
        <title>Phytopthora megakarya and P. palmivora, two closely related causual agents of cacao black pod achieved similar genome size and gene model numbers by different mechanisms.</title>
        <authorList>
            <person name="Ali S."/>
            <person name="Shao J."/>
            <person name="Larry D.J."/>
            <person name="Kronmiller B."/>
            <person name="Shen D."/>
            <person name="Strem M.D."/>
            <person name="Melnick R.L."/>
            <person name="Guiltinan M.J."/>
            <person name="Tyler B.M."/>
            <person name="Meinhardt L.W."/>
            <person name="Bailey B.A."/>
        </authorList>
    </citation>
    <scope>NUCLEOTIDE SEQUENCE [LARGE SCALE GENOMIC DNA]</scope>
    <source>
        <strain evidence="3">zdho120</strain>
    </source>
</reference>
<evidence type="ECO:0000313" key="2">
    <source>
        <dbReference type="EMBL" id="OWZ12635.1"/>
    </source>
</evidence>
<accession>A0A225W4Z7</accession>
<comment type="caution">
    <text evidence="2">The sequence shown here is derived from an EMBL/GenBank/DDBJ whole genome shotgun (WGS) entry which is preliminary data.</text>
</comment>
<feature type="compositionally biased region" description="Basic and acidic residues" evidence="1">
    <location>
        <begin position="36"/>
        <end position="68"/>
    </location>
</feature>
<dbReference type="AlphaFoldDB" id="A0A225W4Z7"/>
<evidence type="ECO:0000256" key="1">
    <source>
        <dbReference type="SAM" id="MobiDB-lite"/>
    </source>
</evidence>
<dbReference type="OrthoDB" id="129434at2759"/>
<protein>
    <submittedName>
        <fullName evidence="2">Uncharacterized protein</fullName>
    </submittedName>
</protein>
<keyword evidence="3" id="KW-1185">Reference proteome</keyword>
<proteinExistence type="predicted"/>
<evidence type="ECO:0000313" key="3">
    <source>
        <dbReference type="Proteomes" id="UP000198211"/>
    </source>
</evidence>
<organism evidence="2 3">
    <name type="scientific">Phytophthora megakarya</name>
    <dbReference type="NCBI Taxonomy" id="4795"/>
    <lineage>
        <taxon>Eukaryota</taxon>
        <taxon>Sar</taxon>
        <taxon>Stramenopiles</taxon>
        <taxon>Oomycota</taxon>
        <taxon>Peronosporomycetes</taxon>
        <taxon>Peronosporales</taxon>
        <taxon>Peronosporaceae</taxon>
        <taxon>Phytophthora</taxon>
    </lineage>
</organism>
<sequence length="379" mass="42325">MADLQQAHDQLGELRDLAEGDLAEDDLLLTHLASRIRESQAARMPKRDRNNPEIEGPKGEELEDKREIPGGGGGDPDDDNPPSSEDGSSTPPPSPHRSPGGSPGGGSSPQLNPPLFPAEANVPLHSTTRIFTAAEITPWDPAIVVSIPIIAMIQSTLAKWLPIPPGFLFPARSPFVRAPIPRSGYRSELITGANLVLRRNRPTRLTFDHNLHWRANNLLWQIAVSYAGLEEDHLIAYWESTHYLEVTKAMLASDPDLFIYHQDQRQRRICVGDRWRKLFGACLPMMRSQWVDIDLLLDPYFLHLPMPQHRVRWYPGSVSRAVNLAQPTANLPEPTDLITALFECGQADPWWNHYRDSGTAHPSLQIPRLANKFNPPAAP</sequence>
<dbReference type="Proteomes" id="UP000198211">
    <property type="component" value="Unassembled WGS sequence"/>
</dbReference>
<dbReference type="EMBL" id="NBNE01001794">
    <property type="protein sequence ID" value="OWZ12635.1"/>
    <property type="molecule type" value="Genomic_DNA"/>
</dbReference>
<feature type="region of interest" description="Disordered" evidence="1">
    <location>
        <begin position="36"/>
        <end position="119"/>
    </location>
</feature>
<gene>
    <name evidence="2" type="ORF">PHMEG_00014175</name>
</gene>